<evidence type="ECO:0000313" key="9">
    <source>
        <dbReference type="Proteomes" id="UP000187526"/>
    </source>
</evidence>
<evidence type="ECO:0000313" key="8">
    <source>
        <dbReference type="EMBL" id="OMG56488.1"/>
    </source>
</evidence>
<dbReference type="Gene3D" id="3.60.40.10">
    <property type="entry name" value="PPM-type phosphatase domain"/>
    <property type="match status" value="1"/>
</dbReference>
<organism evidence="8 9">
    <name type="scientific">Azonexus hydrophilus</name>
    <dbReference type="NCBI Taxonomy" id="418702"/>
    <lineage>
        <taxon>Bacteria</taxon>
        <taxon>Pseudomonadati</taxon>
        <taxon>Pseudomonadota</taxon>
        <taxon>Betaproteobacteria</taxon>
        <taxon>Rhodocyclales</taxon>
        <taxon>Azonexaceae</taxon>
        <taxon>Azonexus</taxon>
    </lineage>
</organism>
<dbReference type="SMART" id="SM00331">
    <property type="entry name" value="PP2C_SIG"/>
    <property type="match status" value="1"/>
</dbReference>
<keyword evidence="1 4" id="KW-0597">Phosphoprotein</keyword>
<sequence length="512" mass="56613">MNTAFDKMSVLAVDDNRTNLHILQVFLKKLGHDVILAENGEQAVQRFEQLQPDLVLLDIMMPVMDGFEAARRIKAACRDKWVPIIFLSALNRDENLVEGLEAGADDYLTKPINFVVLEAKLRSMQRSLTMQQSAAVALERLRAISDNVLDAIVTADTNGQILTVNQATERIFGRPSREMIGQPVTQLLPEIFTGSDAEGRNGSSCKLATFKGRDREGIAVRRDGQQFPVEIGVSEVCIDQERLFVGVIRDISERKRSEIQLQQNATLLQAYFDHSQNEQQLAIRLMEKLLHRPGLRDPRLRYKVTATENFSGDIVAASRSPEGRFYALLADATGHGLPAAISVLPVLALFYRMTRLNRTIRELIIEMNQQLRESMPVGRFVAATVVCLDEISLSGEIWIGGTPEAYLINAQGHPTDRFASENLALGILDSDQIEIKPRCFDWTTDSQLLMYSDGLLEAANAEGVQFGSAGVLAAIADTLPVNRFAALEDALAAHLGEIPAADDVSLMIIDCP</sequence>
<dbReference type="InterPro" id="IPR035965">
    <property type="entry name" value="PAS-like_dom_sf"/>
</dbReference>
<dbReference type="Pfam" id="PF00072">
    <property type="entry name" value="Response_reg"/>
    <property type="match status" value="1"/>
</dbReference>
<dbReference type="OrthoDB" id="9811749at2"/>
<evidence type="ECO:0000256" key="2">
    <source>
        <dbReference type="ARBA" id="ARBA00023012"/>
    </source>
</evidence>
<dbReference type="SMART" id="SM00086">
    <property type="entry name" value="PAC"/>
    <property type="match status" value="1"/>
</dbReference>
<comment type="caution">
    <text evidence="8">The sequence shown here is derived from an EMBL/GenBank/DDBJ whole genome shotgun (WGS) entry which is preliminary data.</text>
</comment>
<feature type="domain" description="PAC" evidence="7">
    <location>
        <begin position="213"/>
        <end position="263"/>
    </location>
</feature>
<dbReference type="Pfam" id="PF07228">
    <property type="entry name" value="SpoIIE"/>
    <property type="match status" value="1"/>
</dbReference>
<dbReference type="InterPro" id="IPR001610">
    <property type="entry name" value="PAC"/>
</dbReference>
<dbReference type="PANTHER" id="PTHR48111:SF40">
    <property type="entry name" value="PHOSPHATE REGULON TRANSCRIPTIONAL REGULATORY PROTEIN PHOB"/>
    <property type="match status" value="1"/>
</dbReference>
<dbReference type="Gene3D" id="3.30.450.20">
    <property type="entry name" value="PAS domain"/>
    <property type="match status" value="1"/>
</dbReference>
<feature type="modified residue" description="4-aspartylphosphate" evidence="4">
    <location>
        <position position="58"/>
    </location>
</feature>
<dbReference type="CDD" id="cd00130">
    <property type="entry name" value="PAS"/>
    <property type="match status" value="1"/>
</dbReference>
<dbReference type="AlphaFoldDB" id="A0A1R1ICI0"/>
<evidence type="ECO:0000259" key="7">
    <source>
        <dbReference type="PROSITE" id="PS50113"/>
    </source>
</evidence>
<dbReference type="InterPro" id="IPR000014">
    <property type="entry name" value="PAS"/>
</dbReference>
<dbReference type="InterPro" id="IPR039420">
    <property type="entry name" value="WalR-like"/>
</dbReference>
<evidence type="ECO:0000256" key="1">
    <source>
        <dbReference type="ARBA" id="ARBA00022553"/>
    </source>
</evidence>
<dbReference type="PROSITE" id="PS50112">
    <property type="entry name" value="PAS"/>
    <property type="match status" value="1"/>
</dbReference>
<keyword evidence="3" id="KW-0238">DNA-binding</keyword>
<dbReference type="Proteomes" id="UP000187526">
    <property type="component" value="Unassembled WGS sequence"/>
</dbReference>
<dbReference type="SMART" id="SM00448">
    <property type="entry name" value="REC"/>
    <property type="match status" value="1"/>
</dbReference>
<dbReference type="InterPro" id="IPR001789">
    <property type="entry name" value="Sig_transdc_resp-reg_receiver"/>
</dbReference>
<protein>
    <submittedName>
        <fullName evidence="8">PAS domain S-box protein</fullName>
    </submittedName>
</protein>
<dbReference type="Gene3D" id="3.40.50.2300">
    <property type="match status" value="1"/>
</dbReference>
<dbReference type="SUPFAM" id="SSF52172">
    <property type="entry name" value="CheY-like"/>
    <property type="match status" value="1"/>
</dbReference>
<dbReference type="SMART" id="SM00091">
    <property type="entry name" value="PAS"/>
    <property type="match status" value="1"/>
</dbReference>
<proteinExistence type="predicted"/>
<dbReference type="InterPro" id="IPR036457">
    <property type="entry name" value="PPM-type-like_dom_sf"/>
</dbReference>
<dbReference type="NCBIfam" id="TIGR00229">
    <property type="entry name" value="sensory_box"/>
    <property type="match status" value="1"/>
</dbReference>
<dbReference type="STRING" id="418702.BJN45_02405"/>
<evidence type="ECO:0000256" key="3">
    <source>
        <dbReference type="ARBA" id="ARBA00023125"/>
    </source>
</evidence>
<accession>A0A1R1ICI0</accession>
<dbReference type="InterPro" id="IPR000700">
    <property type="entry name" value="PAS-assoc_C"/>
</dbReference>
<dbReference type="GO" id="GO:0005829">
    <property type="term" value="C:cytosol"/>
    <property type="evidence" value="ECO:0007669"/>
    <property type="project" value="TreeGrafter"/>
</dbReference>
<dbReference type="GO" id="GO:0000976">
    <property type="term" value="F:transcription cis-regulatory region binding"/>
    <property type="evidence" value="ECO:0007669"/>
    <property type="project" value="TreeGrafter"/>
</dbReference>
<feature type="domain" description="Response regulatory" evidence="5">
    <location>
        <begin position="9"/>
        <end position="125"/>
    </location>
</feature>
<dbReference type="SUPFAM" id="SSF55785">
    <property type="entry name" value="PYP-like sensor domain (PAS domain)"/>
    <property type="match status" value="1"/>
</dbReference>
<dbReference type="PANTHER" id="PTHR48111">
    <property type="entry name" value="REGULATOR OF RPOS"/>
    <property type="match status" value="1"/>
</dbReference>
<evidence type="ECO:0000259" key="5">
    <source>
        <dbReference type="PROSITE" id="PS50110"/>
    </source>
</evidence>
<keyword evidence="2" id="KW-0902">Two-component regulatory system</keyword>
<reference evidence="8 9" key="1">
    <citation type="submission" date="2016-10" db="EMBL/GenBank/DDBJ databases">
        <title>Alkaliphiles isolated from bioreactors.</title>
        <authorList>
            <person name="Salah Z."/>
            <person name="Rout S.P."/>
            <person name="Humphreys P.N."/>
        </authorList>
    </citation>
    <scope>NUCLEOTIDE SEQUENCE [LARGE SCALE GENOMIC DNA]</scope>
    <source>
        <strain evidence="8 9">ZS02</strain>
    </source>
</reference>
<dbReference type="GO" id="GO:0006355">
    <property type="term" value="P:regulation of DNA-templated transcription"/>
    <property type="evidence" value="ECO:0007669"/>
    <property type="project" value="TreeGrafter"/>
</dbReference>
<dbReference type="RefSeq" id="WP_076091678.1">
    <property type="nucleotide sequence ID" value="NZ_MTHD01000001.1"/>
</dbReference>
<dbReference type="PROSITE" id="PS50110">
    <property type="entry name" value="RESPONSE_REGULATORY"/>
    <property type="match status" value="1"/>
</dbReference>
<dbReference type="EMBL" id="MTHD01000001">
    <property type="protein sequence ID" value="OMG56488.1"/>
    <property type="molecule type" value="Genomic_DNA"/>
</dbReference>
<evidence type="ECO:0000259" key="6">
    <source>
        <dbReference type="PROSITE" id="PS50112"/>
    </source>
</evidence>
<dbReference type="Pfam" id="PF13426">
    <property type="entry name" value="PAS_9"/>
    <property type="match status" value="1"/>
</dbReference>
<dbReference type="GO" id="GO:0000156">
    <property type="term" value="F:phosphorelay response regulator activity"/>
    <property type="evidence" value="ECO:0007669"/>
    <property type="project" value="TreeGrafter"/>
</dbReference>
<feature type="domain" description="PAS" evidence="6">
    <location>
        <begin position="137"/>
        <end position="182"/>
    </location>
</feature>
<dbReference type="GO" id="GO:0032993">
    <property type="term" value="C:protein-DNA complex"/>
    <property type="evidence" value="ECO:0007669"/>
    <property type="project" value="TreeGrafter"/>
</dbReference>
<keyword evidence="9" id="KW-1185">Reference proteome</keyword>
<name>A0A1R1ICI0_9RHOO</name>
<evidence type="ECO:0000256" key="4">
    <source>
        <dbReference type="PROSITE-ProRule" id="PRU00169"/>
    </source>
</evidence>
<dbReference type="PROSITE" id="PS50113">
    <property type="entry name" value="PAC"/>
    <property type="match status" value="1"/>
</dbReference>
<dbReference type="InterPro" id="IPR001932">
    <property type="entry name" value="PPM-type_phosphatase-like_dom"/>
</dbReference>
<dbReference type="InterPro" id="IPR011006">
    <property type="entry name" value="CheY-like_superfamily"/>
</dbReference>
<gene>
    <name evidence="8" type="ORF">BJN45_02405</name>
</gene>